<evidence type="ECO:0000256" key="1">
    <source>
        <dbReference type="SAM" id="MobiDB-lite"/>
    </source>
</evidence>
<organism evidence="2 3">
    <name type="scientific">Sorghum bicolor</name>
    <name type="common">Sorghum</name>
    <name type="synonym">Sorghum vulgare</name>
    <dbReference type="NCBI Taxonomy" id="4558"/>
    <lineage>
        <taxon>Eukaryota</taxon>
        <taxon>Viridiplantae</taxon>
        <taxon>Streptophyta</taxon>
        <taxon>Embryophyta</taxon>
        <taxon>Tracheophyta</taxon>
        <taxon>Spermatophyta</taxon>
        <taxon>Magnoliopsida</taxon>
        <taxon>Liliopsida</taxon>
        <taxon>Poales</taxon>
        <taxon>Poaceae</taxon>
        <taxon>PACMAD clade</taxon>
        <taxon>Panicoideae</taxon>
        <taxon>Andropogonodae</taxon>
        <taxon>Andropogoneae</taxon>
        <taxon>Sorghinae</taxon>
        <taxon>Sorghum</taxon>
    </lineage>
</organism>
<feature type="region of interest" description="Disordered" evidence="1">
    <location>
        <begin position="30"/>
        <end position="89"/>
    </location>
</feature>
<name>A0A921UFI7_SORBI</name>
<evidence type="ECO:0000313" key="2">
    <source>
        <dbReference type="EMBL" id="KAG0528671.1"/>
    </source>
</evidence>
<comment type="caution">
    <text evidence="2">The sequence shown here is derived from an EMBL/GenBank/DDBJ whole genome shotgun (WGS) entry which is preliminary data.</text>
</comment>
<dbReference type="Proteomes" id="UP000807115">
    <property type="component" value="Chromosome 5"/>
</dbReference>
<reference evidence="2" key="2">
    <citation type="submission" date="2020-10" db="EMBL/GenBank/DDBJ databases">
        <authorList>
            <person name="Cooper E.A."/>
            <person name="Brenton Z.W."/>
            <person name="Flinn B.S."/>
            <person name="Jenkins J."/>
            <person name="Shu S."/>
            <person name="Flowers D."/>
            <person name="Luo F."/>
            <person name="Wang Y."/>
            <person name="Xia P."/>
            <person name="Barry K."/>
            <person name="Daum C."/>
            <person name="Lipzen A."/>
            <person name="Yoshinaga Y."/>
            <person name="Schmutz J."/>
            <person name="Saski C."/>
            <person name="Vermerris W."/>
            <person name="Kresovich S."/>
        </authorList>
    </citation>
    <scope>NUCLEOTIDE SEQUENCE</scope>
</reference>
<reference evidence="2" key="1">
    <citation type="journal article" date="2019" name="BMC Genomics">
        <title>A new reference genome for Sorghum bicolor reveals high levels of sequence similarity between sweet and grain genotypes: implications for the genetics of sugar metabolism.</title>
        <authorList>
            <person name="Cooper E.A."/>
            <person name="Brenton Z.W."/>
            <person name="Flinn B.S."/>
            <person name="Jenkins J."/>
            <person name="Shu S."/>
            <person name="Flowers D."/>
            <person name="Luo F."/>
            <person name="Wang Y."/>
            <person name="Xia P."/>
            <person name="Barry K."/>
            <person name="Daum C."/>
            <person name="Lipzen A."/>
            <person name="Yoshinaga Y."/>
            <person name="Schmutz J."/>
            <person name="Saski C."/>
            <person name="Vermerris W."/>
            <person name="Kresovich S."/>
        </authorList>
    </citation>
    <scope>NUCLEOTIDE SEQUENCE</scope>
</reference>
<dbReference type="AlphaFoldDB" id="A0A921UFI7"/>
<proteinExistence type="predicted"/>
<accession>A0A921UFI7</accession>
<sequence length="89" mass="9685">MVPVLYPAVAASSSLPFAFQLLTIIHRRGETSGRLPSPHRLPRTPIHGSPLPLRLPLPRPGTPMPTTPSTTLCRPASPRLPLPHRHSPL</sequence>
<dbReference type="EMBL" id="CM027684">
    <property type="protein sequence ID" value="KAG0528671.1"/>
    <property type="molecule type" value="Genomic_DNA"/>
</dbReference>
<protein>
    <submittedName>
        <fullName evidence="2">Uncharacterized protein</fullName>
    </submittedName>
</protein>
<feature type="compositionally biased region" description="Pro residues" evidence="1">
    <location>
        <begin position="53"/>
        <end position="66"/>
    </location>
</feature>
<evidence type="ECO:0000313" key="3">
    <source>
        <dbReference type="Proteomes" id="UP000807115"/>
    </source>
</evidence>
<gene>
    <name evidence="2" type="ORF">BDA96_05G031900</name>
</gene>